<dbReference type="Proteomes" id="UP001634747">
    <property type="component" value="Unassembled WGS sequence"/>
</dbReference>
<keyword evidence="3" id="KW-1185">Reference proteome</keyword>
<dbReference type="RefSeq" id="WP_263412571.1">
    <property type="nucleotide sequence ID" value="NZ_BAABBH010000001.1"/>
</dbReference>
<proteinExistence type="predicted"/>
<accession>A0ABW9KL79</accession>
<keyword evidence="1" id="KW-0732">Signal</keyword>
<dbReference type="Gene3D" id="2.60.40.1120">
    <property type="entry name" value="Carboxypeptidase-like, regulatory domain"/>
    <property type="match status" value="1"/>
</dbReference>
<dbReference type="Pfam" id="PF13620">
    <property type="entry name" value="CarboxypepD_reg"/>
    <property type="match status" value="1"/>
</dbReference>
<evidence type="ECO:0000256" key="1">
    <source>
        <dbReference type="SAM" id="SignalP"/>
    </source>
</evidence>
<organism evidence="2 3">
    <name type="scientific">Terriglobus aquaticus</name>
    <dbReference type="NCBI Taxonomy" id="940139"/>
    <lineage>
        <taxon>Bacteria</taxon>
        <taxon>Pseudomonadati</taxon>
        <taxon>Acidobacteriota</taxon>
        <taxon>Terriglobia</taxon>
        <taxon>Terriglobales</taxon>
        <taxon>Acidobacteriaceae</taxon>
        <taxon>Terriglobus</taxon>
    </lineage>
</organism>
<gene>
    <name evidence="2" type="ORF">ACK2TP_09125</name>
</gene>
<protein>
    <submittedName>
        <fullName evidence="2">Carboxypeptidase-like regulatory domain-containing protein</fullName>
    </submittedName>
</protein>
<dbReference type="SUPFAM" id="SSF49452">
    <property type="entry name" value="Starch-binding domain-like"/>
    <property type="match status" value="1"/>
</dbReference>
<evidence type="ECO:0000313" key="2">
    <source>
        <dbReference type="EMBL" id="MFN2975923.1"/>
    </source>
</evidence>
<dbReference type="SUPFAM" id="SSF56935">
    <property type="entry name" value="Porins"/>
    <property type="match status" value="1"/>
</dbReference>
<feature type="chain" id="PRO_5046953703" evidence="1">
    <location>
        <begin position="30"/>
        <end position="584"/>
    </location>
</feature>
<evidence type="ECO:0000313" key="3">
    <source>
        <dbReference type="Proteomes" id="UP001634747"/>
    </source>
</evidence>
<dbReference type="InterPro" id="IPR013784">
    <property type="entry name" value="Carb-bd-like_fold"/>
</dbReference>
<sequence length="584" mass="61490">MQRSSWILGCSTTAVLLAAAALLPGSAAAQTSHVSGGYFPGGSVSGVILDSEGIPQMGALVQLLLPDTTPAAVALTDSNGRYRVSDLKPGRYRVRVSAALFLPAVRQTLQVSANTRAVVNLTLSTLLAPTQWLPATRRSGDAAEDDWMWTLRSSTVRPVLRIHDDGTATLGVSSSSQERHRVQSQGRIAIYANDGGFAHGGNHEVFTMERSSADGTGAVLRADFSGPRVPFPVAPSAEISAGFGRQLPLGASTRTVVSYLSHPELLNQQGSNGMQAMVVRNAQRIDLGDTFRVDAGSTLRAFNLAGNTIAAEPFFRLAYRAGSGVVVGYSYTASRGTSQMEDLDRVAPPTPLAIKRDGRLRLSGGSAHAVSVGVHTPRGGKLQAEVYHENIVSPLLAGVGTVSSADGVSMPLLSDPTTQTYFIAGRDFSGAGVRFSLDQPVTNHLAVSASVASGSALVNDSPAPASIASAASQAGVHQALSADVRARANFARTGTRAEAGYRWQRASTLTAVDSFRANTDPAYLSLLLRQRLERLPLLPSGLEVVVQVQNLLAQGYQPYLSSDGHTLYLAQSPRMLQAGLAFTF</sequence>
<reference evidence="2 3" key="1">
    <citation type="submission" date="2024-12" db="EMBL/GenBank/DDBJ databases">
        <authorList>
            <person name="Lee Y."/>
        </authorList>
    </citation>
    <scope>NUCLEOTIDE SEQUENCE [LARGE SCALE GENOMIC DNA]</scope>
    <source>
        <strain evidence="2 3">03SUJ4</strain>
    </source>
</reference>
<feature type="signal peptide" evidence="1">
    <location>
        <begin position="1"/>
        <end position="29"/>
    </location>
</feature>
<name>A0ABW9KL79_9BACT</name>
<comment type="caution">
    <text evidence="2">The sequence shown here is derived from an EMBL/GenBank/DDBJ whole genome shotgun (WGS) entry which is preliminary data.</text>
</comment>
<dbReference type="EMBL" id="JBJYXY010000001">
    <property type="protein sequence ID" value="MFN2975923.1"/>
    <property type="molecule type" value="Genomic_DNA"/>
</dbReference>